<dbReference type="SUPFAM" id="SSF52540">
    <property type="entry name" value="P-loop containing nucleoside triphosphate hydrolases"/>
    <property type="match status" value="1"/>
</dbReference>
<gene>
    <name evidence="7" type="ORF">OB236_37510</name>
</gene>
<dbReference type="InterPro" id="IPR050319">
    <property type="entry name" value="ABC_transp_ATP-bind"/>
</dbReference>
<dbReference type="InterPro" id="IPR017871">
    <property type="entry name" value="ABC_transporter-like_CS"/>
</dbReference>
<reference evidence="7 8" key="1">
    <citation type="submission" date="2022-09" db="EMBL/GenBank/DDBJ databases">
        <authorList>
            <person name="Han X.L."/>
            <person name="Wang Q."/>
            <person name="Lu T."/>
        </authorList>
    </citation>
    <scope>NUCLEOTIDE SEQUENCE [LARGE SCALE GENOMIC DNA]</scope>
    <source>
        <strain evidence="7 8">WQ 127069</strain>
    </source>
</reference>
<dbReference type="GO" id="GO:0005524">
    <property type="term" value="F:ATP binding"/>
    <property type="evidence" value="ECO:0007669"/>
    <property type="project" value="UniProtKB-KW"/>
</dbReference>
<dbReference type="SMART" id="SM00382">
    <property type="entry name" value="AAA"/>
    <property type="match status" value="1"/>
</dbReference>
<dbReference type="PROSITE" id="PS50893">
    <property type="entry name" value="ABC_TRANSPORTER_2"/>
    <property type="match status" value="1"/>
</dbReference>
<organism evidence="7 8">
    <name type="scientific">Paenibacillus baimaensis</name>
    <dbReference type="NCBI Taxonomy" id="2982185"/>
    <lineage>
        <taxon>Bacteria</taxon>
        <taxon>Bacillati</taxon>
        <taxon>Bacillota</taxon>
        <taxon>Bacilli</taxon>
        <taxon>Bacillales</taxon>
        <taxon>Paenibacillaceae</taxon>
        <taxon>Paenibacillus</taxon>
    </lineage>
</organism>
<keyword evidence="3" id="KW-0547">Nucleotide-binding</keyword>
<keyword evidence="8" id="KW-1185">Reference proteome</keyword>
<comment type="caution">
    <text evidence="7">The sequence shown here is derived from an EMBL/GenBank/DDBJ whole genome shotgun (WGS) entry which is preliminary data.</text>
</comment>
<proteinExistence type="inferred from homology"/>
<evidence type="ECO:0000259" key="6">
    <source>
        <dbReference type="PROSITE" id="PS50893"/>
    </source>
</evidence>
<dbReference type="PANTHER" id="PTHR43776">
    <property type="entry name" value="TRANSPORT ATP-BINDING PROTEIN"/>
    <property type="match status" value="1"/>
</dbReference>
<sequence length="304" mass="34448">MAVKELSDLSKSKESEDRDSLQALSRNPHRQQIIKHGAMQHTGLLEIQSLHKSYRDRSAFSHIANVLNGIHFTVGENETVGLVGSSGAGKSTIGRIIAGLEHADSGRMLYQGHDVLALKNKERRTVTNSIQMIFQDPYESLSPRMTIEQLIVEPLVIQKLYKNEPEKRRQLVRAALAEVSLTPPERFMNRYPHELSGGERQRVGLARAFICQPRLIVADEPTSMLDSSLRLDLLQLMNQLRERHQISYLFITHDIALTHSFCDRLLVLDKGEIVESGTPQDVIERPQHPYTQRLIGALQQLNKI</sequence>
<dbReference type="InterPro" id="IPR003439">
    <property type="entry name" value="ABC_transporter-like_ATP-bd"/>
</dbReference>
<dbReference type="RefSeq" id="WP_262688553.1">
    <property type="nucleotide sequence ID" value="NZ_JAOQIO010000124.1"/>
</dbReference>
<protein>
    <submittedName>
        <fullName evidence="7">ABC transporter ATP-binding protein</fullName>
    </submittedName>
</protein>
<dbReference type="EMBL" id="JAOQIO010000124">
    <property type="protein sequence ID" value="MCU6797836.1"/>
    <property type="molecule type" value="Genomic_DNA"/>
</dbReference>
<dbReference type="InterPro" id="IPR003593">
    <property type="entry name" value="AAA+_ATPase"/>
</dbReference>
<feature type="domain" description="ABC transporter" evidence="6">
    <location>
        <begin position="45"/>
        <end position="295"/>
    </location>
</feature>
<evidence type="ECO:0000256" key="2">
    <source>
        <dbReference type="ARBA" id="ARBA00022448"/>
    </source>
</evidence>
<dbReference type="CDD" id="cd03257">
    <property type="entry name" value="ABC_NikE_OppD_transporters"/>
    <property type="match status" value="1"/>
</dbReference>
<accession>A0ABT2UT43</accession>
<dbReference type="PROSITE" id="PS00211">
    <property type="entry name" value="ABC_TRANSPORTER_1"/>
    <property type="match status" value="1"/>
</dbReference>
<dbReference type="Gene3D" id="3.40.50.300">
    <property type="entry name" value="P-loop containing nucleotide triphosphate hydrolases"/>
    <property type="match status" value="1"/>
</dbReference>
<dbReference type="PANTHER" id="PTHR43776:SF7">
    <property type="entry name" value="D,D-DIPEPTIDE TRANSPORT ATP-BINDING PROTEIN DDPF-RELATED"/>
    <property type="match status" value="1"/>
</dbReference>
<evidence type="ECO:0000256" key="4">
    <source>
        <dbReference type="ARBA" id="ARBA00022840"/>
    </source>
</evidence>
<comment type="similarity">
    <text evidence="1">Belongs to the ABC transporter superfamily.</text>
</comment>
<evidence type="ECO:0000256" key="1">
    <source>
        <dbReference type="ARBA" id="ARBA00005417"/>
    </source>
</evidence>
<dbReference type="InterPro" id="IPR027417">
    <property type="entry name" value="P-loop_NTPase"/>
</dbReference>
<evidence type="ECO:0000256" key="5">
    <source>
        <dbReference type="SAM" id="MobiDB-lite"/>
    </source>
</evidence>
<keyword evidence="2" id="KW-0813">Transport</keyword>
<evidence type="ECO:0000256" key="3">
    <source>
        <dbReference type="ARBA" id="ARBA00022741"/>
    </source>
</evidence>
<feature type="compositionally biased region" description="Basic and acidic residues" evidence="5">
    <location>
        <begin position="1"/>
        <end position="20"/>
    </location>
</feature>
<feature type="region of interest" description="Disordered" evidence="5">
    <location>
        <begin position="1"/>
        <end position="27"/>
    </location>
</feature>
<evidence type="ECO:0000313" key="7">
    <source>
        <dbReference type="EMBL" id="MCU6797836.1"/>
    </source>
</evidence>
<keyword evidence="4 7" id="KW-0067">ATP-binding</keyword>
<dbReference type="Proteomes" id="UP001652445">
    <property type="component" value="Unassembled WGS sequence"/>
</dbReference>
<evidence type="ECO:0000313" key="8">
    <source>
        <dbReference type="Proteomes" id="UP001652445"/>
    </source>
</evidence>
<dbReference type="Pfam" id="PF00005">
    <property type="entry name" value="ABC_tran"/>
    <property type="match status" value="1"/>
</dbReference>
<name>A0ABT2UT43_9BACL</name>